<dbReference type="EC" id="1.1.1.343" evidence="5"/>
<dbReference type="PROSITE" id="PS00461">
    <property type="entry name" value="6PGD"/>
    <property type="match status" value="1"/>
</dbReference>
<keyword evidence="3" id="KW-0311">Gluconate utilization</keyword>
<organism evidence="5 6">
    <name type="scientific">Lacticaseibacillus baoqingensis</name>
    <dbReference type="NCBI Taxonomy" id="2486013"/>
    <lineage>
        <taxon>Bacteria</taxon>
        <taxon>Bacillati</taxon>
        <taxon>Bacillota</taxon>
        <taxon>Bacilli</taxon>
        <taxon>Lactobacillales</taxon>
        <taxon>Lactobacillaceae</taxon>
        <taxon>Lacticaseibacillus</taxon>
    </lineage>
</organism>
<protein>
    <submittedName>
        <fullName evidence="5">Phosphogluconate dehydrogenase (NAD(+)-dependent, decarboxylating)</fullName>
        <ecNumber evidence="5">1.1.1.343</ecNumber>
    </submittedName>
</protein>
<dbReference type="InterPro" id="IPR004849">
    <property type="entry name" value="6DGDH_YqeC"/>
</dbReference>
<evidence type="ECO:0000313" key="5">
    <source>
        <dbReference type="EMBL" id="MFD1484954.1"/>
    </source>
</evidence>
<comment type="similarity">
    <text evidence="1">Belongs to the 6-phosphogluconate dehydrogenase family.</text>
</comment>
<keyword evidence="6" id="KW-1185">Reference proteome</keyword>
<dbReference type="InterPro" id="IPR006184">
    <property type="entry name" value="6PGdom_BS"/>
</dbReference>
<dbReference type="GO" id="GO:0016491">
    <property type="term" value="F:oxidoreductase activity"/>
    <property type="evidence" value="ECO:0007669"/>
    <property type="project" value="UniProtKB-KW"/>
</dbReference>
<dbReference type="SUPFAM" id="SSF48179">
    <property type="entry name" value="6-phosphogluconate dehydrogenase C-terminal domain-like"/>
    <property type="match status" value="1"/>
</dbReference>
<proteinExistence type="inferred from homology"/>
<dbReference type="Gene3D" id="3.40.50.720">
    <property type="entry name" value="NAD(P)-binding Rossmann-like Domain"/>
    <property type="match status" value="1"/>
</dbReference>
<evidence type="ECO:0000256" key="1">
    <source>
        <dbReference type="ARBA" id="ARBA00008419"/>
    </source>
</evidence>
<feature type="domain" description="6-phosphogluconate dehydrogenase C-terminal" evidence="4">
    <location>
        <begin position="167"/>
        <end position="298"/>
    </location>
</feature>
<dbReference type="InterPro" id="IPR006183">
    <property type="entry name" value="Pgluconate_DH"/>
</dbReference>
<sequence length="303" mass="32379">MNIGMIGLGKMGMNLVRNLRDHEIAVAAYDLNADARAIVAQTGAVAYATVDDMIAALPTPKIVWLMVPAGYPTQSCIDALAESLSAGDIVIDGGNSFYRDSMAHAQQLAANGIHFFDAGTSGGMAGARHDGNFMIGGDQKTFAVIEPIFQAIAQTDGYLYTGPAGSGHYLKMVHNGIEYGMMQAIGEGFEVLAKSDFDYDNEAVAKLWDHGSVIRGWLMALAQSAFSDDPKLDELKGVMHSSGEGAWTVEEALRLHVPTPVISSALMMRYRSEEDDTMTGKVVAALRNQFGGHAVDKKLVSEG</sequence>
<dbReference type="NCBIfam" id="NF007161">
    <property type="entry name" value="PRK09599.1"/>
    <property type="match status" value="1"/>
</dbReference>
<reference evidence="6" key="1">
    <citation type="journal article" date="2019" name="Int. J. Syst. Evol. Microbiol.">
        <title>The Global Catalogue of Microorganisms (GCM) 10K type strain sequencing project: providing services to taxonomists for standard genome sequencing and annotation.</title>
        <authorList>
            <consortium name="The Broad Institute Genomics Platform"/>
            <consortium name="The Broad Institute Genome Sequencing Center for Infectious Disease"/>
            <person name="Wu L."/>
            <person name="Ma J."/>
        </authorList>
    </citation>
    <scope>NUCLEOTIDE SEQUENCE [LARGE SCALE GENOMIC DNA]</scope>
    <source>
        <strain evidence="6">CCM 8903</strain>
    </source>
</reference>
<comment type="caution">
    <text evidence="5">The sequence shown here is derived from an EMBL/GenBank/DDBJ whole genome shotgun (WGS) entry which is preliminary data.</text>
</comment>
<dbReference type="SUPFAM" id="SSF51735">
    <property type="entry name" value="NAD(P)-binding Rossmann-fold domains"/>
    <property type="match status" value="1"/>
</dbReference>
<dbReference type="InterPro" id="IPR008927">
    <property type="entry name" value="6-PGluconate_DH-like_C_sf"/>
</dbReference>
<dbReference type="PANTHER" id="PTHR11811">
    <property type="entry name" value="6-PHOSPHOGLUCONATE DEHYDROGENASE"/>
    <property type="match status" value="1"/>
</dbReference>
<dbReference type="Pfam" id="PF00393">
    <property type="entry name" value="6PGD"/>
    <property type="match status" value="1"/>
</dbReference>
<dbReference type="NCBIfam" id="TIGR00872">
    <property type="entry name" value="gnd_rel"/>
    <property type="match status" value="1"/>
</dbReference>
<dbReference type="InterPro" id="IPR006115">
    <property type="entry name" value="6PGDH_NADP-bd"/>
</dbReference>
<gene>
    <name evidence="5" type="primary">gnd</name>
    <name evidence="5" type="ORF">ACFQ5J_06905</name>
</gene>
<dbReference type="SMART" id="SM01350">
    <property type="entry name" value="6PGD"/>
    <property type="match status" value="1"/>
</dbReference>
<name>A0ABW4E7Z1_9LACO</name>
<evidence type="ECO:0000259" key="4">
    <source>
        <dbReference type="SMART" id="SM01350"/>
    </source>
</evidence>
<dbReference type="EMBL" id="JBHTON010000019">
    <property type="protein sequence ID" value="MFD1484954.1"/>
    <property type="molecule type" value="Genomic_DNA"/>
</dbReference>
<evidence type="ECO:0000256" key="2">
    <source>
        <dbReference type="ARBA" id="ARBA00023002"/>
    </source>
</evidence>
<dbReference type="PRINTS" id="PR00076">
    <property type="entry name" value="6PGDHDRGNASE"/>
</dbReference>
<accession>A0ABW4E7Z1</accession>
<dbReference type="RefSeq" id="WP_125748608.1">
    <property type="nucleotide sequence ID" value="NZ_JBHTON010000019.1"/>
</dbReference>
<keyword evidence="2 5" id="KW-0560">Oxidoreductase</keyword>
<evidence type="ECO:0000256" key="3">
    <source>
        <dbReference type="ARBA" id="ARBA00023064"/>
    </source>
</evidence>
<dbReference type="Pfam" id="PF03446">
    <property type="entry name" value="NAD_binding_2"/>
    <property type="match status" value="1"/>
</dbReference>
<dbReference type="InterPro" id="IPR013328">
    <property type="entry name" value="6PGD_dom2"/>
</dbReference>
<dbReference type="InterPro" id="IPR036291">
    <property type="entry name" value="NAD(P)-bd_dom_sf"/>
</dbReference>
<dbReference type="Gene3D" id="1.10.1040.10">
    <property type="entry name" value="N-(1-d-carboxylethyl)-l-norvaline Dehydrogenase, domain 2"/>
    <property type="match status" value="1"/>
</dbReference>
<dbReference type="Proteomes" id="UP001597252">
    <property type="component" value="Unassembled WGS sequence"/>
</dbReference>
<dbReference type="InterPro" id="IPR006114">
    <property type="entry name" value="6PGDH_C"/>
</dbReference>
<evidence type="ECO:0000313" key="6">
    <source>
        <dbReference type="Proteomes" id="UP001597252"/>
    </source>
</evidence>